<evidence type="ECO:0000313" key="1">
    <source>
        <dbReference type="EMBL" id="OWY98937.1"/>
    </source>
</evidence>
<dbReference type="AlphaFoldDB" id="A0A225V1U3"/>
<gene>
    <name evidence="1" type="ORF">PHMEG_00030158</name>
</gene>
<protein>
    <submittedName>
        <fullName evidence="1">Uncharacterized protein</fullName>
    </submittedName>
</protein>
<sequence length="85" mass="9664">MGTQGQQERKQQILHRDDYSVVLKMKWTNSVIDAKPALLTDDMDKARFGDIVRNWVGPTIGVGKDSACYRKHKPFDSKKMCPLGL</sequence>
<organism evidence="1 2">
    <name type="scientific">Phytophthora megakarya</name>
    <dbReference type="NCBI Taxonomy" id="4795"/>
    <lineage>
        <taxon>Eukaryota</taxon>
        <taxon>Sar</taxon>
        <taxon>Stramenopiles</taxon>
        <taxon>Oomycota</taxon>
        <taxon>Peronosporomycetes</taxon>
        <taxon>Peronosporales</taxon>
        <taxon>Peronosporaceae</taxon>
        <taxon>Phytophthora</taxon>
    </lineage>
</organism>
<name>A0A225V1U3_9STRA</name>
<dbReference type="EMBL" id="NBNE01008932">
    <property type="protein sequence ID" value="OWY98937.1"/>
    <property type="molecule type" value="Genomic_DNA"/>
</dbReference>
<proteinExistence type="predicted"/>
<keyword evidence="2" id="KW-1185">Reference proteome</keyword>
<reference evidence="2" key="1">
    <citation type="submission" date="2017-03" db="EMBL/GenBank/DDBJ databases">
        <title>Phytopthora megakarya and P. palmivora, two closely related causual agents of cacao black pod achieved similar genome size and gene model numbers by different mechanisms.</title>
        <authorList>
            <person name="Ali S."/>
            <person name="Shao J."/>
            <person name="Larry D.J."/>
            <person name="Kronmiller B."/>
            <person name="Shen D."/>
            <person name="Strem M.D."/>
            <person name="Melnick R.L."/>
            <person name="Guiltinan M.J."/>
            <person name="Tyler B.M."/>
            <person name="Meinhardt L.W."/>
            <person name="Bailey B.A."/>
        </authorList>
    </citation>
    <scope>NUCLEOTIDE SEQUENCE [LARGE SCALE GENOMIC DNA]</scope>
    <source>
        <strain evidence="2">zdho120</strain>
    </source>
</reference>
<accession>A0A225V1U3</accession>
<dbReference type="STRING" id="4795.A0A225V1U3"/>
<comment type="caution">
    <text evidence="1">The sequence shown here is derived from an EMBL/GenBank/DDBJ whole genome shotgun (WGS) entry which is preliminary data.</text>
</comment>
<dbReference type="Proteomes" id="UP000198211">
    <property type="component" value="Unassembled WGS sequence"/>
</dbReference>
<evidence type="ECO:0000313" key="2">
    <source>
        <dbReference type="Proteomes" id="UP000198211"/>
    </source>
</evidence>